<proteinExistence type="predicted"/>
<dbReference type="EMBL" id="BK015834">
    <property type="protein sequence ID" value="DAE27284.1"/>
    <property type="molecule type" value="Genomic_DNA"/>
</dbReference>
<name>A0A8S5R8I0_9VIRU</name>
<accession>A0A8S5R8I0</accession>
<evidence type="ECO:0000313" key="1">
    <source>
        <dbReference type="EMBL" id="DAE27284.1"/>
    </source>
</evidence>
<protein>
    <submittedName>
        <fullName evidence="1">HTH domain protein</fullName>
    </submittedName>
</protein>
<sequence length="109" mass="11839">MSLNKALHAMLARSGKPVHYREDNRMKTSSGLITPCTGNEIAGIRTGLYGTPQENRYVYISVSGKRPPAAGTMLYSGGASYLVEESGAVSAGKAIEYVWALLRETEEER</sequence>
<organism evidence="1">
    <name type="scientific">virus sp. ctWpE22</name>
    <dbReference type="NCBI Taxonomy" id="2826805"/>
    <lineage>
        <taxon>Viruses</taxon>
    </lineage>
</organism>
<reference evidence="1" key="1">
    <citation type="journal article" date="2021" name="Proc. Natl. Acad. Sci. U.S.A.">
        <title>A Catalog of Tens of Thousands of Viruses from Human Metagenomes Reveals Hidden Associations with Chronic Diseases.</title>
        <authorList>
            <person name="Tisza M.J."/>
            <person name="Buck C.B."/>
        </authorList>
    </citation>
    <scope>NUCLEOTIDE SEQUENCE</scope>
    <source>
        <strain evidence="1">CtWpE22</strain>
    </source>
</reference>